<dbReference type="EMBL" id="OCNJ01000001">
    <property type="protein sequence ID" value="SOD90192.1"/>
    <property type="molecule type" value="Genomic_DNA"/>
</dbReference>
<dbReference type="Proteomes" id="UP000219621">
    <property type="component" value="Unassembled WGS sequence"/>
</dbReference>
<keyword evidence="2" id="KW-1185">Reference proteome</keyword>
<dbReference type="RefSeq" id="WP_097277356.1">
    <property type="nucleotide sequence ID" value="NZ_OCNJ01000001.1"/>
</dbReference>
<proteinExistence type="predicted"/>
<evidence type="ECO:0000313" key="2">
    <source>
        <dbReference type="Proteomes" id="UP000219621"/>
    </source>
</evidence>
<name>A0A286G3X8_9PROT</name>
<protein>
    <submittedName>
        <fullName evidence="1">Uncharacterized protein</fullName>
    </submittedName>
</protein>
<sequence length="63" mass="6781">MKQTTRKFGGLVYVSEGEHPLTAAARHRRQTGWKGACIIVRRKAPAGIMHRDPGHATSAAATA</sequence>
<accession>A0A286G3X8</accession>
<organism evidence="1 2">
    <name type="scientific">Caenispirillum bisanense</name>
    <dbReference type="NCBI Taxonomy" id="414052"/>
    <lineage>
        <taxon>Bacteria</taxon>
        <taxon>Pseudomonadati</taxon>
        <taxon>Pseudomonadota</taxon>
        <taxon>Alphaproteobacteria</taxon>
        <taxon>Rhodospirillales</taxon>
        <taxon>Novispirillaceae</taxon>
        <taxon>Caenispirillum</taxon>
    </lineage>
</organism>
<reference evidence="1 2" key="1">
    <citation type="submission" date="2017-09" db="EMBL/GenBank/DDBJ databases">
        <authorList>
            <person name="Ehlers B."/>
            <person name="Leendertz F.H."/>
        </authorList>
    </citation>
    <scope>NUCLEOTIDE SEQUENCE [LARGE SCALE GENOMIC DNA]</scope>
    <source>
        <strain evidence="1 2">USBA 140</strain>
    </source>
</reference>
<evidence type="ECO:0000313" key="1">
    <source>
        <dbReference type="EMBL" id="SOD90192.1"/>
    </source>
</evidence>
<dbReference type="AlphaFoldDB" id="A0A286G3X8"/>
<gene>
    <name evidence="1" type="ORF">SAMN05421508_101470</name>
</gene>